<evidence type="ECO:0000313" key="1">
    <source>
        <dbReference type="EMBL" id="SNR48915.1"/>
    </source>
</evidence>
<proteinExistence type="predicted"/>
<organism evidence="1 2">
    <name type="scientific">Blastococcus mobilis</name>
    <dbReference type="NCBI Taxonomy" id="1938746"/>
    <lineage>
        <taxon>Bacteria</taxon>
        <taxon>Bacillati</taxon>
        <taxon>Actinomycetota</taxon>
        <taxon>Actinomycetes</taxon>
        <taxon>Geodermatophilales</taxon>
        <taxon>Geodermatophilaceae</taxon>
        <taxon>Blastococcus</taxon>
    </lineage>
</organism>
<reference evidence="1 2" key="1">
    <citation type="submission" date="2017-06" db="EMBL/GenBank/DDBJ databases">
        <authorList>
            <person name="Kim H.J."/>
            <person name="Triplett B.A."/>
        </authorList>
    </citation>
    <scope>NUCLEOTIDE SEQUENCE [LARGE SCALE GENOMIC DNA]</scope>
    <source>
        <strain evidence="1 2">DSM 44272</strain>
    </source>
</reference>
<accession>A0A238WQV7</accession>
<dbReference type="RefSeq" id="WP_089336410.1">
    <property type="nucleotide sequence ID" value="NZ_FZNO01000009.1"/>
</dbReference>
<dbReference type="AlphaFoldDB" id="A0A238WQV7"/>
<name>A0A238WQV7_9ACTN</name>
<keyword evidence="2" id="KW-1185">Reference proteome</keyword>
<dbReference type="Proteomes" id="UP000198403">
    <property type="component" value="Unassembled WGS sequence"/>
</dbReference>
<dbReference type="EMBL" id="FZNO01000009">
    <property type="protein sequence ID" value="SNR48915.1"/>
    <property type="molecule type" value="Genomic_DNA"/>
</dbReference>
<gene>
    <name evidence="1" type="ORF">SAMN06272737_10976</name>
</gene>
<protein>
    <submittedName>
        <fullName evidence="1">Uncharacterized protein</fullName>
    </submittedName>
</protein>
<sequence length="92" mass="9131">MTTQVIARGAVGSLRLVGVTAVVAAGIAGFATVDAGATPTEVVVVSATGHLPQLPPHVCDKAKDHVPGAARPFLSCRVIGDDGPIEGGSIFS</sequence>
<evidence type="ECO:0000313" key="2">
    <source>
        <dbReference type="Proteomes" id="UP000198403"/>
    </source>
</evidence>